<dbReference type="OrthoDB" id="10668553at2759"/>
<dbReference type="EMBL" id="JPKZ01001291">
    <property type="protein sequence ID" value="KHN82852.1"/>
    <property type="molecule type" value="Genomic_DNA"/>
</dbReference>
<feature type="compositionally biased region" description="Low complexity" evidence="1">
    <location>
        <begin position="1951"/>
        <end position="1960"/>
    </location>
</feature>
<dbReference type="OMA" id="GAIHEGM"/>
<feature type="compositionally biased region" description="Basic and acidic residues" evidence="1">
    <location>
        <begin position="229"/>
        <end position="276"/>
    </location>
</feature>
<feature type="region of interest" description="Disordered" evidence="1">
    <location>
        <begin position="83"/>
        <end position="337"/>
    </location>
</feature>
<feature type="region of interest" description="Disordered" evidence="1">
    <location>
        <begin position="1237"/>
        <end position="1264"/>
    </location>
</feature>
<feature type="compositionally biased region" description="Basic and acidic residues" evidence="1">
    <location>
        <begin position="823"/>
        <end position="867"/>
    </location>
</feature>
<feature type="compositionally biased region" description="Polar residues" evidence="1">
    <location>
        <begin position="1242"/>
        <end position="1252"/>
    </location>
</feature>
<feature type="compositionally biased region" description="Basic and acidic residues" evidence="1">
    <location>
        <begin position="14"/>
        <end position="29"/>
    </location>
</feature>
<feature type="region of interest" description="Disordered" evidence="1">
    <location>
        <begin position="1"/>
        <end position="29"/>
    </location>
</feature>
<dbReference type="Proteomes" id="UP000031036">
    <property type="component" value="Unassembled WGS sequence"/>
</dbReference>
<evidence type="ECO:0000256" key="1">
    <source>
        <dbReference type="SAM" id="MobiDB-lite"/>
    </source>
</evidence>
<feature type="compositionally biased region" description="Basic and acidic residues" evidence="1">
    <location>
        <begin position="514"/>
        <end position="536"/>
    </location>
</feature>
<feature type="compositionally biased region" description="Basic and acidic residues" evidence="1">
    <location>
        <begin position="293"/>
        <end position="337"/>
    </location>
</feature>
<feature type="region of interest" description="Disordered" evidence="1">
    <location>
        <begin position="900"/>
        <end position="942"/>
    </location>
</feature>
<feature type="region of interest" description="Disordered" evidence="1">
    <location>
        <begin position="984"/>
        <end position="1016"/>
    </location>
</feature>
<feature type="region of interest" description="Disordered" evidence="1">
    <location>
        <begin position="1037"/>
        <end position="1068"/>
    </location>
</feature>
<feature type="compositionally biased region" description="Basic and acidic residues" evidence="1">
    <location>
        <begin position="146"/>
        <end position="173"/>
    </location>
</feature>
<feature type="compositionally biased region" description="Basic and acidic residues" evidence="1">
    <location>
        <begin position="628"/>
        <end position="658"/>
    </location>
</feature>
<feature type="compositionally biased region" description="Basic and acidic residues" evidence="1">
    <location>
        <begin position="454"/>
        <end position="480"/>
    </location>
</feature>
<feature type="compositionally biased region" description="Basic and acidic residues" evidence="1">
    <location>
        <begin position="1926"/>
        <end position="1948"/>
    </location>
</feature>
<keyword evidence="3" id="KW-1185">Reference proteome</keyword>
<feature type="compositionally biased region" description="Low complexity" evidence="1">
    <location>
        <begin position="1980"/>
        <end position="2002"/>
    </location>
</feature>
<feature type="compositionally biased region" description="Basic and acidic residues" evidence="1">
    <location>
        <begin position="759"/>
        <end position="806"/>
    </location>
</feature>
<feature type="compositionally biased region" description="Basic and acidic residues" evidence="1">
    <location>
        <begin position="676"/>
        <end position="703"/>
    </location>
</feature>
<feature type="compositionally biased region" description="Basic and acidic residues" evidence="1">
    <location>
        <begin position="711"/>
        <end position="743"/>
    </location>
</feature>
<evidence type="ECO:0000313" key="3">
    <source>
        <dbReference type="Proteomes" id="UP000031036"/>
    </source>
</evidence>
<feature type="compositionally biased region" description="Basic and acidic residues" evidence="1">
    <location>
        <begin position="929"/>
        <end position="942"/>
    </location>
</feature>
<feature type="region of interest" description="Disordered" evidence="1">
    <location>
        <begin position="507"/>
        <end position="539"/>
    </location>
</feature>
<evidence type="ECO:0000313" key="2">
    <source>
        <dbReference type="EMBL" id="KHN82852.1"/>
    </source>
</evidence>
<feature type="compositionally biased region" description="Basic and acidic residues" evidence="1">
    <location>
        <begin position="1776"/>
        <end position="1812"/>
    </location>
</feature>
<proteinExistence type="predicted"/>
<feature type="compositionally biased region" description="Basic and acidic residues" evidence="1">
    <location>
        <begin position="1044"/>
        <end position="1066"/>
    </location>
</feature>
<feature type="compositionally biased region" description="Basic and acidic residues" evidence="1">
    <location>
        <begin position="984"/>
        <end position="1010"/>
    </location>
</feature>
<feature type="region of interest" description="Disordered" evidence="1">
    <location>
        <begin position="610"/>
        <end position="867"/>
    </location>
</feature>
<feature type="compositionally biased region" description="Polar residues" evidence="1">
    <location>
        <begin position="1763"/>
        <end position="1775"/>
    </location>
</feature>
<name>A0A0B2VN43_TOXCA</name>
<protein>
    <submittedName>
        <fullName evidence="2">Uncharacterized protein</fullName>
    </submittedName>
</protein>
<feature type="compositionally biased region" description="Pro residues" evidence="1">
    <location>
        <begin position="1814"/>
        <end position="1828"/>
    </location>
</feature>
<feature type="region of interest" description="Disordered" evidence="1">
    <location>
        <begin position="1757"/>
        <end position="2029"/>
    </location>
</feature>
<organism evidence="2 3">
    <name type="scientific">Toxocara canis</name>
    <name type="common">Canine roundworm</name>
    <dbReference type="NCBI Taxonomy" id="6265"/>
    <lineage>
        <taxon>Eukaryota</taxon>
        <taxon>Metazoa</taxon>
        <taxon>Ecdysozoa</taxon>
        <taxon>Nematoda</taxon>
        <taxon>Chromadorea</taxon>
        <taxon>Rhabditida</taxon>
        <taxon>Spirurina</taxon>
        <taxon>Ascaridomorpha</taxon>
        <taxon>Ascaridoidea</taxon>
        <taxon>Toxocaridae</taxon>
        <taxon>Toxocara</taxon>
    </lineage>
</organism>
<reference evidence="2 3" key="1">
    <citation type="submission" date="2014-11" db="EMBL/GenBank/DDBJ databases">
        <title>Genetic blueprint of the zoonotic pathogen Toxocara canis.</title>
        <authorList>
            <person name="Zhu X.-Q."/>
            <person name="Korhonen P.K."/>
            <person name="Cai H."/>
            <person name="Young N.D."/>
            <person name="Nejsum P."/>
            <person name="von Samson-Himmelstjerna G."/>
            <person name="Boag P.R."/>
            <person name="Tan P."/>
            <person name="Li Q."/>
            <person name="Min J."/>
            <person name="Yang Y."/>
            <person name="Wang X."/>
            <person name="Fang X."/>
            <person name="Hall R.S."/>
            <person name="Hofmann A."/>
            <person name="Sternberg P.W."/>
            <person name="Jex A.R."/>
            <person name="Gasser R.B."/>
        </authorList>
    </citation>
    <scope>NUCLEOTIDE SEQUENCE [LARGE SCALE GENOMIC DNA]</scope>
    <source>
        <strain evidence="2">PN_DK_2014</strain>
    </source>
</reference>
<feature type="compositionally biased region" description="Basic and acidic residues" evidence="1">
    <location>
        <begin position="181"/>
        <end position="213"/>
    </location>
</feature>
<gene>
    <name evidence="2" type="ORF">Tcan_11657</name>
</gene>
<feature type="region of interest" description="Disordered" evidence="1">
    <location>
        <begin position="454"/>
        <end position="486"/>
    </location>
</feature>
<feature type="compositionally biased region" description="Basic and acidic residues" evidence="1">
    <location>
        <begin position="98"/>
        <end position="128"/>
    </location>
</feature>
<sequence length="2029" mass="225085">MSDQLEFTASAAHEAGDLHGGTEKKVAGEHQELTEELMAKKEVSVDEAISVQGLEDTVKDILHDIGLPNEKLEQLSQLKESAVKGISDATESVKSTFAKHDGSPEPKHEEAKSEHEKDAGTHHEEHPEPFNFVSGIAGALKQRLSVTKDDYEPDEDLHKIEKHVEHPESKESDQGLGDLVTGEKLDENEHEGEHKDEHKVHEKQEKPEKKNDDGSETGLGGLVTSVTDALHEGFESIKQTVDEKLGDAKEKQHEQDDLGHKEEEVHAEKPKDDKPESGLGDLVTGFAGALQESFEHVKQAVDEKISSKSPKEEHEENTGKHKTGEEHEDVRKDEKEEMSFNDLVAGMRGAIHEGMEQAKQAFEENIVGKEAGVEEPTSKHDVPKNVQKPTHVEAFTSETHAEIKPEAGEKSEDVMKNVLESFGVSQENIEKLTEMKDAFVKDVTEKVGDLKEDLHKHFDEAKKGDHQDQKSEEKAEKPTEDNTLQSHLKGLISDVEGGMEDFLSHGSTEAFEGSVEKKQEPTDLTTAEKKSGKDPDDYIGETFEKVATAPLKSKKVAEEHQELTEELMAKKEVSVDEAISVQGLEDTVKDILHDIGLPNEKLEQLSQLKESAVKGISDATESVKSTFAKHDGSPEPKHEEAKSEHEKDAGTHHEEHPEPFNFVSGIAGALKQRLSVTKDDYEPDEDLHKIEKHVEHPESKESDQGLGDLVTGEKLDENEHEGEHKDEHKVHEKQEKPEKKNDDGSETGLGGLVTSVTDALHEGFESIKQTVDEKLGDAKEKQHEQDDLGHKEEEVHAEKPKDDKPESGLGDLVTGFAGALQESFEHVKQAVDEKISSKSPKEEHEENTGKHKTGEEHEDVRKDEKEEMSFNDLVAGMRGAIHEGMEQAKQAFEENIVGKEAGVEEPTSKHDVPKNVQKPTHVEAFTSETHAEIKPEAGEKSEDVMKNVLESFGVSQENIEKLTEMKDAFVKDVTEKVGDLKEDLHKHFDEAKKGDHQDQKSEEKAEKPTEDNTLQSHLKGLISDVEGGMEDFLSHGSTEAFEGSVEKKQEPTDLTTAEKKSGKDPDDYIGETFEKVATAPLKSVSAKVFHEEASHVERPHEPAVVPPCSPLHEAKVEQHAEVKAAEEDLHESVQSKADFSAHGCERSVPFPTETKDEIDDSVFADPSTVFLNLVAQNSDISLAEMRKEQNSALIIPVIFKDVSTVTGKNECSVTADALKHPTDVNTEVQSVSTPVQFEERSTSGSWRSSQTGGIIPRESHNFDVRGPSQPPAKLEDLFISPKRQSAQILTAKFEDPSLSADREKTPLELENCQTSATRGLSSRVIPVKFEDPPLLADHGPAQIIPVKFEDPSTSNDESAAQIIPVQFVDDSEDVQIIPVNFASTPKQRKPKPVEKLHSKTMPVAFKNSSRAVVEENDDQSQFQVVPVTLESDDDDSFTTTSDSWKRRLSSKRNSSFDDFPPSAYLQQKMSIDIDVVNTADLPDELIPLREELQHLRHDWKCDRMRHRNSRDSQNTSNDGEMLIETTHFDENEETQIPVYLDDSSSNDATLGPSYFIEGSKIGGTVIPVQFEEQSQIKTLPISTQNNEMMEQAETIRSSAQCTDSAPLEKTLDSETLIERRHIDGQNLMPTDKDSSHSGRCNDPNEKEIVEACRNLQYYCFSEDQEEKIPDLIEDEGTPIMVIFEDEKTHQASELVPSVKAHEEEMRIETKLMNELDGIELDAVLSSPAIREQLPSAVVEPIPENLIKFSAAPAVHQTAPPATVESTLQHEASVTKTEVKSMIKSPMEHEAKHELETREEKHEEEHEEEKKQETPAPPLPKSPPPPVPPKTRSIDMTTKELDEKVQHPEAQPHETHEETTKFQFMGTTKVSHEPERVAEPEKPKEREPVLLVAAKPEKPKEPEPPVVAPKPEKPKGPVPAVATAKAETSKEPEPKKEDHHVEGVAEKKHFVPPTTTPTTTTNISQPSAAVATPKHELKKPAAAQQAEHAAQPSATAPQATTKSTKSDTLKSKSGESTNGQQPTRRRCTIL</sequence>
<feature type="compositionally biased region" description="Basic and acidic residues" evidence="1">
    <location>
        <begin position="2003"/>
        <end position="2012"/>
    </location>
</feature>
<comment type="caution">
    <text evidence="2">The sequence shown here is derived from an EMBL/GenBank/DDBJ whole genome shotgun (WGS) entry which is preliminary data.</text>
</comment>
<feature type="compositionally biased region" description="Basic and acidic residues" evidence="1">
    <location>
        <begin position="399"/>
        <end position="412"/>
    </location>
</feature>
<feature type="region of interest" description="Disordered" evidence="1">
    <location>
        <begin position="370"/>
        <end position="412"/>
    </location>
</feature>
<feature type="compositionally biased region" description="Basic and acidic residues" evidence="1">
    <location>
        <begin position="1869"/>
        <end position="1887"/>
    </location>
</feature>
<feature type="compositionally biased region" description="Basic and acidic residues" evidence="1">
    <location>
        <begin position="1836"/>
        <end position="1859"/>
    </location>
</feature>
<accession>A0A0B2VN43</accession>